<dbReference type="PROSITE" id="PS50109">
    <property type="entry name" value="HIS_KIN"/>
    <property type="match status" value="1"/>
</dbReference>
<dbReference type="PROSITE" id="PS50113">
    <property type="entry name" value="PAC"/>
    <property type="match status" value="2"/>
</dbReference>
<dbReference type="Gene3D" id="3.30.565.10">
    <property type="entry name" value="Histidine kinase-like ATPase, C-terminal domain"/>
    <property type="match status" value="1"/>
</dbReference>
<evidence type="ECO:0000256" key="5">
    <source>
        <dbReference type="ARBA" id="ARBA00022840"/>
    </source>
</evidence>
<evidence type="ECO:0000259" key="8">
    <source>
        <dbReference type="PROSITE" id="PS50112"/>
    </source>
</evidence>
<dbReference type="EMBL" id="LN515531">
    <property type="protein sequence ID" value="CEA14575.1"/>
    <property type="molecule type" value="Genomic_DNA"/>
</dbReference>
<accession>A0A090I8F9</accession>
<dbReference type="AlphaFoldDB" id="A0A090I8F9"/>
<protein>
    <recommendedName>
        <fullName evidence="11">Signal transduction histidine kinase</fullName>
    </recommendedName>
</protein>
<dbReference type="GO" id="GO:0005524">
    <property type="term" value="F:ATP binding"/>
    <property type="evidence" value="ECO:0007669"/>
    <property type="project" value="UniProtKB-KW"/>
</dbReference>
<dbReference type="Pfam" id="PF00989">
    <property type="entry name" value="PAS"/>
    <property type="match status" value="1"/>
</dbReference>
<dbReference type="SMART" id="SM00387">
    <property type="entry name" value="HATPase_c"/>
    <property type="match status" value="1"/>
</dbReference>
<feature type="domain" description="Histidine kinase" evidence="7">
    <location>
        <begin position="441"/>
        <end position="635"/>
    </location>
</feature>
<dbReference type="InterPro" id="IPR011006">
    <property type="entry name" value="CheY-like_superfamily"/>
</dbReference>
<dbReference type="Gene3D" id="3.40.50.2300">
    <property type="match status" value="1"/>
</dbReference>
<proteinExistence type="predicted"/>
<feature type="domain" description="PAS" evidence="8">
    <location>
        <begin position="160"/>
        <end position="234"/>
    </location>
</feature>
<dbReference type="Pfam" id="PF13426">
    <property type="entry name" value="PAS_9"/>
    <property type="match status" value="1"/>
</dbReference>
<keyword evidence="6" id="KW-0902">Two-component regulatory system</keyword>
<dbReference type="CDD" id="cd00130">
    <property type="entry name" value="PAS"/>
    <property type="match status" value="2"/>
</dbReference>
<dbReference type="InterPro" id="IPR036890">
    <property type="entry name" value="HATPase_C_sf"/>
</dbReference>
<dbReference type="InterPro" id="IPR013767">
    <property type="entry name" value="PAS_fold"/>
</dbReference>
<evidence type="ECO:0000256" key="4">
    <source>
        <dbReference type="ARBA" id="ARBA00022777"/>
    </source>
</evidence>
<evidence type="ECO:0000313" key="10">
    <source>
        <dbReference type="EMBL" id="CEA14575.1"/>
    </source>
</evidence>
<evidence type="ECO:0008006" key="11">
    <source>
        <dbReference type="Google" id="ProtNLM"/>
    </source>
</evidence>
<sequence length="640" mass="73010">MLLLPRVPDEDEKDSQFQCPFLNRKITQASCEGGNELSKIMLVGDGKCDVLKADLESWEHEVAHISPTNVEAIEFNELVLDLVIIDLTDPIEESLEIASKIKERDIPLIFLLNSSDKLIVKQYKLTEPEGCIEKPFNPTELKYSIKLILYNHTLKKLKDSEKLFRSMVETTHEGVSISDPATLKCIYINQRFADLLGYEKEEIIGRDIAEFLFEEQQAMFAEARRKIRTGVKFDLMFKFRCKDGSVLWTLAMASPLYDSEGNHIGNLAMHSDITKRIKAEKALINANDQLESKVQERTLELTESEKKYRTLFEESPDYNLLVDSTGTIIEVNHALTNLTGSSEDELKGVNLNKLKLIHPEDLAFHLGNLFMVVGGKKVGTFESRFLDKNDNLHWGLVNMTPIMKDNEISHVLEIVTDITQQKIAENRIKSSLHEKELLLKEIHHRVKNNMQIISSMLNLQCMYVGDDEVAMIVLKNSDNRVQSMAMIHESIYDSPDLSRIDFEEYIRKIVTYLYNTYQTQRTQVKTVIDVEDVKFNIETAVPCGLIISELVSNSLKHAFPKGKKGEIHVSLHSSDDTYQLTISDNGIGLPEDSEIGKINSFGLELVNILVNQIEGKLSLDKSHGTKYTIKFKELEYKTRF</sequence>
<dbReference type="KEGG" id="mfi:DSM1535_2255"/>
<evidence type="ECO:0000259" key="7">
    <source>
        <dbReference type="PROSITE" id="PS50109"/>
    </source>
</evidence>
<dbReference type="GO" id="GO:0006355">
    <property type="term" value="P:regulation of DNA-templated transcription"/>
    <property type="evidence" value="ECO:0007669"/>
    <property type="project" value="InterPro"/>
</dbReference>
<name>A0A090I8F9_METFO</name>
<keyword evidence="3" id="KW-0547">Nucleotide-binding</keyword>
<keyword evidence="5" id="KW-0067">ATP-binding</keyword>
<feature type="domain" description="PAS" evidence="8">
    <location>
        <begin position="304"/>
        <end position="361"/>
    </location>
</feature>
<dbReference type="GO" id="GO:0016301">
    <property type="term" value="F:kinase activity"/>
    <property type="evidence" value="ECO:0007669"/>
    <property type="project" value="UniProtKB-KW"/>
</dbReference>
<dbReference type="Pfam" id="PF02518">
    <property type="entry name" value="HATPase_c"/>
    <property type="match status" value="1"/>
</dbReference>
<dbReference type="InterPro" id="IPR000014">
    <property type="entry name" value="PAS"/>
</dbReference>
<dbReference type="GO" id="GO:0000160">
    <property type="term" value="P:phosphorelay signal transduction system"/>
    <property type="evidence" value="ECO:0007669"/>
    <property type="project" value="UniProtKB-KW"/>
</dbReference>
<feature type="domain" description="PAC" evidence="9">
    <location>
        <begin position="233"/>
        <end position="285"/>
    </location>
</feature>
<feature type="domain" description="PAC" evidence="9">
    <location>
        <begin position="379"/>
        <end position="430"/>
    </location>
</feature>
<dbReference type="PANTHER" id="PTHR43065:SF23">
    <property type="entry name" value="SENSOR HISTIDINE KINASE PDTAS"/>
    <property type="match status" value="1"/>
</dbReference>
<dbReference type="PROSITE" id="PS50112">
    <property type="entry name" value="PAS"/>
    <property type="match status" value="2"/>
</dbReference>
<evidence type="ECO:0000256" key="2">
    <source>
        <dbReference type="ARBA" id="ARBA00022679"/>
    </source>
</evidence>
<dbReference type="InterPro" id="IPR011495">
    <property type="entry name" value="Sig_transdc_His_kin_sub2_dim/P"/>
</dbReference>
<dbReference type="SUPFAM" id="SSF55785">
    <property type="entry name" value="PYP-like sensor domain (PAS domain)"/>
    <property type="match status" value="2"/>
</dbReference>
<evidence type="ECO:0000256" key="6">
    <source>
        <dbReference type="ARBA" id="ARBA00023012"/>
    </source>
</evidence>
<dbReference type="SMART" id="SM00086">
    <property type="entry name" value="PAC"/>
    <property type="match status" value="2"/>
</dbReference>
<evidence type="ECO:0000259" key="9">
    <source>
        <dbReference type="PROSITE" id="PS50113"/>
    </source>
</evidence>
<dbReference type="NCBIfam" id="TIGR00229">
    <property type="entry name" value="sensory_box"/>
    <property type="match status" value="2"/>
</dbReference>
<dbReference type="Pfam" id="PF07568">
    <property type="entry name" value="HisKA_2"/>
    <property type="match status" value="1"/>
</dbReference>
<keyword evidence="2" id="KW-0808">Transferase</keyword>
<dbReference type="SUPFAM" id="SSF52172">
    <property type="entry name" value="CheY-like"/>
    <property type="match status" value="1"/>
</dbReference>
<dbReference type="Gene3D" id="3.30.450.20">
    <property type="entry name" value="PAS domain"/>
    <property type="match status" value="2"/>
</dbReference>
<dbReference type="PANTHER" id="PTHR43065">
    <property type="entry name" value="SENSOR HISTIDINE KINASE"/>
    <property type="match status" value="1"/>
</dbReference>
<dbReference type="SMART" id="SM00091">
    <property type="entry name" value="PAS"/>
    <property type="match status" value="2"/>
</dbReference>
<dbReference type="InterPro" id="IPR005467">
    <property type="entry name" value="His_kinase_dom"/>
</dbReference>
<organism evidence="10">
    <name type="scientific">Methanobacterium formicicum</name>
    <dbReference type="NCBI Taxonomy" id="2162"/>
    <lineage>
        <taxon>Archaea</taxon>
        <taxon>Methanobacteriati</taxon>
        <taxon>Methanobacteriota</taxon>
        <taxon>Methanomada group</taxon>
        <taxon>Methanobacteria</taxon>
        <taxon>Methanobacteriales</taxon>
        <taxon>Methanobacteriaceae</taxon>
        <taxon>Methanobacterium</taxon>
    </lineage>
</organism>
<dbReference type="SUPFAM" id="SSF55874">
    <property type="entry name" value="ATPase domain of HSP90 chaperone/DNA topoisomerase II/histidine kinase"/>
    <property type="match status" value="1"/>
</dbReference>
<dbReference type="InterPro" id="IPR001610">
    <property type="entry name" value="PAC"/>
</dbReference>
<gene>
    <name evidence="10" type="ORF">DSM1535_2255</name>
</gene>
<evidence type="ECO:0000256" key="1">
    <source>
        <dbReference type="ARBA" id="ARBA00022553"/>
    </source>
</evidence>
<dbReference type="InterPro" id="IPR035965">
    <property type="entry name" value="PAS-like_dom_sf"/>
</dbReference>
<evidence type="ECO:0000256" key="3">
    <source>
        <dbReference type="ARBA" id="ARBA00022741"/>
    </source>
</evidence>
<keyword evidence="1" id="KW-0597">Phosphoprotein</keyword>
<keyword evidence="4" id="KW-0418">Kinase</keyword>
<reference evidence="10" key="1">
    <citation type="submission" date="2014-08" db="EMBL/GenBank/DDBJ databases">
        <authorList>
            <person name="Wibberg D."/>
        </authorList>
    </citation>
    <scope>NUCLEOTIDE SEQUENCE</scope>
</reference>
<dbReference type="InterPro" id="IPR003594">
    <property type="entry name" value="HATPase_dom"/>
</dbReference>
<dbReference type="InterPro" id="IPR000700">
    <property type="entry name" value="PAS-assoc_C"/>
</dbReference>
<dbReference type="PATRIC" id="fig|2162.9.peg.2330"/>